<reference evidence="2 3" key="1">
    <citation type="submission" date="2014-10" db="EMBL/GenBank/DDBJ databases">
        <title>Draft genome of anammox bacterium scalindua brodae, obtained using differential coverage binning of sequence data from two enrichment reactors.</title>
        <authorList>
            <person name="Speth D.R."/>
            <person name="Russ L."/>
            <person name="Kartal B."/>
            <person name="Op den Camp H.J."/>
            <person name="Dutilh B.E."/>
            <person name="Jetten M.S."/>
        </authorList>
    </citation>
    <scope>NUCLEOTIDE SEQUENCE [LARGE SCALE GENOMIC DNA]</scope>
    <source>
        <strain evidence="2">RU1</strain>
    </source>
</reference>
<accession>A0A0B0EJG2</accession>
<dbReference type="Proteomes" id="UP000030652">
    <property type="component" value="Unassembled WGS sequence"/>
</dbReference>
<sequence length="506" mass="57414">MSLINGLFLPVAETAFRDYLSVCEDLIEREPRILEMVNSDLNGKAKEEKKCRLEDQEWKDRHTKTFPWTEVDQKEIVAEELELQTGRPRMSAYLVFIFVMVRAYLGGIKSQTAKVFIGESITLRLLIEGKGVKMPGFSTILELINTVSSETMNAIFDAQIRMVLVEGLDDFKELTVDSTSVKGNTSWPTDSKILTRLVGRAYKSSQATKIFTIETEKNTEVERILKEMNGLCKSIDLNVGKKNAKVKRNRAYKRLLKRANRANKILRKELQMIENAAAELDIKPSQNVQLIRVIGLITEDLNNLEKVIDYCPRRVFKGEKIKSSDKVLSMSDGDSSFIKKGDREPQIGYKPQLGRSKSGFVSTLVVPEGNAADSGELDGTIEDHITRTKVIPREISTDDGYANTKIRAKWLSGGVEIFSISGSKGKKMTTEDEWESEEYKDSRNNRSAVESLMFTIKHNFEFGVVMRRGIENVRAELLEKVIGYNFCRILEVKKQNRKRELQKAAA</sequence>
<dbReference type="eggNOG" id="COG3039">
    <property type="taxonomic scope" value="Bacteria"/>
</dbReference>
<protein>
    <recommendedName>
        <fullName evidence="4">Transposase</fullName>
    </recommendedName>
</protein>
<feature type="coiled-coil region" evidence="1">
    <location>
        <begin position="249"/>
        <end position="283"/>
    </location>
</feature>
<evidence type="ECO:0000313" key="2">
    <source>
        <dbReference type="EMBL" id="KHE92724.1"/>
    </source>
</evidence>
<name>A0A0B0EJG2_9BACT</name>
<gene>
    <name evidence="2" type="ORF">SCABRO_01517</name>
</gene>
<evidence type="ECO:0000256" key="1">
    <source>
        <dbReference type="SAM" id="Coils"/>
    </source>
</evidence>
<proteinExistence type="predicted"/>
<evidence type="ECO:0000313" key="3">
    <source>
        <dbReference type="Proteomes" id="UP000030652"/>
    </source>
</evidence>
<organism evidence="2 3">
    <name type="scientific">Candidatus Scalindua brodae</name>
    <dbReference type="NCBI Taxonomy" id="237368"/>
    <lineage>
        <taxon>Bacteria</taxon>
        <taxon>Pseudomonadati</taxon>
        <taxon>Planctomycetota</taxon>
        <taxon>Candidatus Brocadiia</taxon>
        <taxon>Candidatus Brocadiales</taxon>
        <taxon>Candidatus Scalinduaceae</taxon>
        <taxon>Candidatus Scalindua</taxon>
    </lineage>
</organism>
<dbReference type="NCBIfam" id="NF033593">
    <property type="entry name" value="transpos_ISNCY_1"/>
    <property type="match status" value="1"/>
</dbReference>
<evidence type="ECO:0008006" key="4">
    <source>
        <dbReference type="Google" id="ProtNLM"/>
    </source>
</evidence>
<keyword evidence="1" id="KW-0175">Coiled coil</keyword>
<comment type="caution">
    <text evidence="2">The sequence shown here is derived from an EMBL/GenBank/DDBJ whole genome shotgun (WGS) entry which is preliminary data.</text>
</comment>
<dbReference type="EMBL" id="JRYO01000096">
    <property type="protein sequence ID" value="KHE92724.1"/>
    <property type="molecule type" value="Genomic_DNA"/>
</dbReference>
<dbReference type="AlphaFoldDB" id="A0A0B0EJG2"/>